<dbReference type="EMBL" id="GG745351">
    <property type="protein sequence ID" value="KNE66817.1"/>
    <property type="molecule type" value="Genomic_DNA"/>
</dbReference>
<proteinExistence type="predicted"/>
<accession>A0A0L0SWD2</accession>
<evidence type="ECO:0000313" key="3">
    <source>
        <dbReference type="Proteomes" id="UP000054350"/>
    </source>
</evidence>
<dbReference type="AlphaFoldDB" id="A0A0L0SWD2"/>
<gene>
    <name evidence="2" type="ORF">AMAG_19527</name>
</gene>
<reference evidence="2 3" key="1">
    <citation type="submission" date="2009-11" db="EMBL/GenBank/DDBJ databases">
        <title>Annotation of Allomyces macrogynus ATCC 38327.</title>
        <authorList>
            <consortium name="The Broad Institute Genome Sequencing Platform"/>
            <person name="Russ C."/>
            <person name="Cuomo C."/>
            <person name="Burger G."/>
            <person name="Gray M.W."/>
            <person name="Holland P.W.H."/>
            <person name="King N."/>
            <person name="Lang F.B.F."/>
            <person name="Roger A.J."/>
            <person name="Ruiz-Trillo I."/>
            <person name="Young S.K."/>
            <person name="Zeng Q."/>
            <person name="Gargeya S."/>
            <person name="Fitzgerald M."/>
            <person name="Haas B."/>
            <person name="Abouelleil A."/>
            <person name="Alvarado L."/>
            <person name="Arachchi H.M."/>
            <person name="Berlin A."/>
            <person name="Chapman S.B."/>
            <person name="Gearin G."/>
            <person name="Goldberg J."/>
            <person name="Griggs A."/>
            <person name="Gujja S."/>
            <person name="Hansen M."/>
            <person name="Heiman D."/>
            <person name="Howarth C."/>
            <person name="Larimer J."/>
            <person name="Lui A."/>
            <person name="MacDonald P.J.P."/>
            <person name="McCowen C."/>
            <person name="Montmayeur A."/>
            <person name="Murphy C."/>
            <person name="Neiman D."/>
            <person name="Pearson M."/>
            <person name="Priest M."/>
            <person name="Roberts A."/>
            <person name="Saif S."/>
            <person name="Shea T."/>
            <person name="Sisk P."/>
            <person name="Stolte C."/>
            <person name="Sykes S."/>
            <person name="Wortman J."/>
            <person name="Nusbaum C."/>
            <person name="Birren B."/>
        </authorList>
    </citation>
    <scope>NUCLEOTIDE SEQUENCE [LARGE SCALE GENOMIC DNA]</scope>
    <source>
        <strain evidence="2 3">ATCC 38327</strain>
    </source>
</reference>
<name>A0A0L0SWD2_ALLM3</name>
<feature type="compositionally biased region" description="Polar residues" evidence="1">
    <location>
        <begin position="17"/>
        <end position="35"/>
    </location>
</feature>
<evidence type="ECO:0000256" key="1">
    <source>
        <dbReference type="SAM" id="MobiDB-lite"/>
    </source>
</evidence>
<feature type="region of interest" description="Disordered" evidence="1">
    <location>
        <begin position="1"/>
        <end position="35"/>
    </location>
</feature>
<dbReference type="Proteomes" id="UP000054350">
    <property type="component" value="Unassembled WGS sequence"/>
</dbReference>
<evidence type="ECO:0000313" key="2">
    <source>
        <dbReference type="EMBL" id="KNE66817.1"/>
    </source>
</evidence>
<feature type="compositionally biased region" description="Pro residues" evidence="1">
    <location>
        <begin position="64"/>
        <end position="77"/>
    </location>
</feature>
<feature type="region of interest" description="Disordered" evidence="1">
    <location>
        <begin position="56"/>
        <end position="83"/>
    </location>
</feature>
<dbReference type="VEuPathDB" id="FungiDB:AMAG_19527"/>
<organism evidence="2 3">
    <name type="scientific">Allomyces macrogynus (strain ATCC 38327)</name>
    <name type="common">Allomyces javanicus var. macrogynus</name>
    <dbReference type="NCBI Taxonomy" id="578462"/>
    <lineage>
        <taxon>Eukaryota</taxon>
        <taxon>Fungi</taxon>
        <taxon>Fungi incertae sedis</taxon>
        <taxon>Blastocladiomycota</taxon>
        <taxon>Blastocladiomycetes</taxon>
        <taxon>Blastocladiales</taxon>
        <taxon>Blastocladiaceae</taxon>
        <taxon>Allomyces</taxon>
    </lineage>
</organism>
<protein>
    <submittedName>
        <fullName evidence="2">Uncharacterized protein</fullName>
    </submittedName>
</protein>
<keyword evidence="3" id="KW-1185">Reference proteome</keyword>
<reference evidence="3" key="2">
    <citation type="submission" date="2009-11" db="EMBL/GenBank/DDBJ databases">
        <title>The Genome Sequence of Allomyces macrogynus strain ATCC 38327.</title>
        <authorList>
            <consortium name="The Broad Institute Genome Sequencing Platform"/>
            <person name="Russ C."/>
            <person name="Cuomo C."/>
            <person name="Shea T."/>
            <person name="Young S.K."/>
            <person name="Zeng Q."/>
            <person name="Koehrsen M."/>
            <person name="Haas B."/>
            <person name="Borodovsky M."/>
            <person name="Guigo R."/>
            <person name="Alvarado L."/>
            <person name="Berlin A."/>
            <person name="Borenstein D."/>
            <person name="Chen Z."/>
            <person name="Engels R."/>
            <person name="Freedman E."/>
            <person name="Gellesch M."/>
            <person name="Goldberg J."/>
            <person name="Griggs A."/>
            <person name="Gujja S."/>
            <person name="Heiman D."/>
            <person name="Hepburn T."/>
            <person name="Howarth C."/>
            <person name="Jen D."/>
            <person name="Larson L."/>
            <person name="Lewis B."/>
            <person name="Mehta T."/>
            <person name="Park D."/>
            <person name="Pearson M."/>
            <person name="Roberts A."/>
            <person name="Saif S."/>
            <person name="Shenoy N."/>
            <person name="Sisk P."/>
            <person name="Stolte C."/>
            <person name="Sykes S."/>
            <person name="Walk T."/>
            <person name="White J."/>
            <person name="Yandava C."/>
            <person name="Burger G."/>
            <person name="Gray M.W."/>
            <person name="Holland P.W.H."/>
            <person name="King N."/>
            <person name="Lang F.B.F."/>
            <person name="Roger A.J."/>
            <person name="Ruiz-Trillo I."/>
            <person name="Lander E."/>
            <person name="Nusbaum C."/>
        </authorList>
    </citation>
    <scope>NUCLEOTIDE SEQUENCE [LARGE SCALE GENOMIC DNA]</scope>
    <source>
        <strain evidence="3">ATCC 38327</strain>
    </source>
</reference>
<sequence length="141" mass="15079">MSQTPNPPGRHLRNDRTLSTSTRASAADPLSTSATSPEECLFVALARHRAHAWLVEQQQQKSHLPPPPLALPRPASPPADVGHATWHWRVPAGHGDVVDAAFEIRNARDWEHARDAAAAAAASVLPRYAGASAAWPGWAVG</sequence>